<name>A0A8S2DVX5_9BILA</name>
<dbReference type="EMBL" id="CAJOBA010008564">
    <property type="protein sequence ID" value="CAF3831539.1"/>
    <property type="molecule type" value="Genomic_DNA"/>
</dbReference>
<reference evidence="1" key="1">
    <citation type="submission" date="2021-02" db="EMBL/GenBank/DDBJ databases">
        <authorList>
            <person name="Nowell W R."/>
        </authorList>
    </citation>
    <scope>NUCLEOTIDE SEQUENCE</scope>
</reference>
<dbReference type="EMBL" id="CAJNOK010008550">
    <property type="protein sequence ID" value="CAF1066623.1"/>
    <property type="molecule type" value="Genomic_DNA"/>
</dbReference>
<evidence type="ECO:0000313" key="3">
    <source>
        <dbReference type="EMBL" id="CAF4300858.1"/>
    </source>
</evidence>
<protein>
    <submittedName>
        <fullName evidence="1">Uncharacterized protein</fullName>
    </submittedName>
</protein>
<evidence type="ECO:0000313" key="2">
    <source>
        <dbReference type="EMBL" id="CAF3831539.1"/>
    </source>
</evidence>
<accession>A0A8S2DVX5</accession>
<dbReference type="Proteomes" id="UP000681722">
    <property type="component" value="Unassembled WGS sequence"/>
</dbReference>
<dbReference type="Proteomes" id="UP000682733">
    <property type="component" value="Unassembled WGS sequence"/>
</dbReference>
<comment type="caution">
    <text evidence="1">The sequence shown here is derived from an EMBL/GenBank/DDBJ whole genome shotgun (WGS) entry which is preliminary data.</text>
</comment>
<gene>
    <name evidence="1" type="ORF">OVA965_LOCUS17688</name>
    <name evidence="3" type="ORF">SRO942_LOCUS34243</name>
    <name evidence="2" type="ORF">TMI583_LOCUS17698</name>
</gene>
<dbReference type="EMBL" id="CAJOBC010083384">
    <property type="protein sequence ID" value="CAF4300858.1"/>
    <property type="molecule type" value="Genomic_DNA"/>
</dbReference>
<sequence>MVTANEPPALSRTLAFIYDVVIVGDGQSGMHDTAAIARFPEERPDTFNQIIRLGGKYDVNTLTIGRGPKVASSHGNAWGNDQGLGMANSKPEKLLDNAQRILNYVAENKELLREKFKSNVPLHASFEAVEKRLDQGITPDEPFLARSVLGEIDRLYISETIASAANNIPFLKQYFLYNTEVTSIDAKTPLRPEVKFTDKTKGEQGSAIGRHVLVNTGTELKNPLPPELHHISYVGPMNTEALIDHFRKMKLIDGDPVNEHLKADTKILIFGANLSSLDALQAVAPLMRLYERVNFRHSASGIKVTDFAKSNYRNCIKVVSRSTSTIPPRCSQHSVYSRPLPSDRKPVSDWRMYHAGMLHFDSAIGFDACSILTDAEVAEALNITPKQTREDNMTFKEKVNLYHEDSQNMMELEHKADNAAAMGNIELAHHLRSQIEQLPTSVKRQLTTSGMIGMHMTQNSAATLNDIKKYAPHTLHGQIPFAHVNAVYNGLTLEGCRLAETGNGEMVEKFEKDMLKLTAAPVRSAEQFFILSEAGILSHQRRDIADLKLNPINNTIQLEDDDGNVEEYSTIIANKVFSQDTPLRHEMSNRFRTVGKIPTLALHLGTDRVLTNNEGKVTTVHYMGLGQAERTTLKQDGTPIPNGKSSLVGGTNYDVNNAQGIWVRTINTAYRFWGKVHLKTSGSPNPEEEQRKIYKSLESSKEEFDNEVRTFAHDFGRLMTSRDYIQQAEKLAGSNGKIFGLMKRELTNYLSSSEGIATIKHYANLFRPITYTEHRRLYPRYTVEHHQAVYEQAVRQAVDDMLNPEMRRERLHGRDAQYPSAIPPELIQKTQLLTRTLKAFAGTTAF</sequence>
<dbReference type="AlphaFoldDB" id="A0A8S2DVX5"/>
<evidence type="ECO:0000313" key="4">
    <source>
        <dbReference type="Proteomes" id="UP000677228"/>
    </source>
</evidence>
<proteinExistence type="predicted"/>
<evidence type="ECO:0000313" key="1">
    <source>
        <dbReference type="EMBL" id="CAF1066623.1"/>
    </source>
</evidence>
<organism evidence="1 4">
    <name type="scientific">Didymodactylos carnosus</name>
    <dbReference type="NCBI Taxonomy" id="1234261"/>
    <lineage>
        <taxon>Eukaryota</taxon>
        <taxon>Metazoa</taxon>
        <taxon>Spiralia</taxon>
        <taxon>Gnathifera</taxon>
        <taxon>Rotifera</taxon>
        <taxon>Eurotatoria</taxon>
        <taxon>Bdelloidea</taxon>
        <taxon>Philodinida</taxon>
        <taxon>Philodinidae</taxon>
        <taxon>Didymodactylos</taxon>
    </lineage>
</organism>
<dbReference type="Proteomes" id="UP000677228">
    <property type="component" value="Unassembled WGS sequence"/>
</dbReference>